<dbReference type="EMBL" id="JAGKQM010000011">
    <property type="protein sequence ID" value="KAH0903403.1"/>
    <property type="molecule type" value="Genomic_DNA"/>
</dbReference>
<dbReference type="Proteomes" id="UP000824890">
    <property type="component" value="Unassembled WGS sequence"/>
</dbReference>
<keyword evidence="2" id="KW-1133">Transmembrane helix</keyword>
<accession>A0ABQ8BF81</accession>
<feature type="transmembrane region" description="Helical" evidence="2">
    <location>
        <begin position="111"/>
        <end position="133"/>
    </location>
</feature>
<proteinExistence type="predicted"/>
<comment type="caution">
    <text evidence="3">The sequence shown here is derived from an EMBL/GenBank/DDBJ whole genome shotgun (WGS) entry which is preliminary data.</text>
</comment>
<feature type="region of interest" description="Disordered" evidence="1">
    <location>
        <begin position="157"/>
        <end position="177"/>
    </location>
</feature>
<name>A0ABQ8BF81_BRANA</name>
<dbReference type="PANTHER" id="PTHR36010">
    <property type="entry name" value="CYTOCHROME C BIOGENESIS CCMF C-TERMINAL-LIKE MITOCHONDRIAL PROTEIN-RELATED"/>
    <property type="match status" value="1"/>
</dbReference>
<organism evidence="3 4">
    <name type="scientific">Brassica napus</name>
    <name type="common">Rape</name>
    <dbReference type="NCBI Taxonomy" id="3708"/>
    <lineage>
        <taxon>Eukaryota</taxon>
        <taxon>Viridiplantae</taxon>
        <taxon>Streptophyta</taxon>
        <taxon>Embryophyta</taxon>
        <taxon>Tracheophyta</taxon>
        <taxon>Spermatophyta</taxon>
        <taxon>Magnoliopsida</taxon>
        <taxon>eudicotyledons</taxon>
        <taxon>Gunneridae</taxon>
        <taxon>Pentapetalae</taxon>
        <taxon>rosids</taxon>
        <taxon>malvids</taxon>
        <taxon>Brassicales</taxon>
        <taxon>Brassicaceae</taxon>
        <taxon>Brassiceae</taxon>
        <taxon>Brassica</taxon>
    </lineage>
</organism>
<dbReference type="PANTHER" id="PTHR36010:SF1">
    <property type="entry name" value="CYTOCHROME C BIOGENESIS CCMF C-TERMINAL-LIKE MITOCHONDRIAL PROTEIN-RELATED"/>
    <property type="match status" value="1"/>
</dbReference>
<evidence type="ECO:0000256" key="1">
    <source>
        <dbReference type="SAM" id="MobiDB-lite"/>
    </source>
</evidence>
<keyword evidence="2" id="KW-0812">Transmembrane</keyword>
<evidence type="ECO:0000256" key="2">
    <source>
        <dbReference type="SAM" id="Phobius"/>
    </source>
</evidence>
<feature type="transmembrane region" description="Helical" evidence="2">
    <location>
        <begin position="239"/>
        <end position="257"/>
    </location>
</feature>
<feature type="transmembrane region" description="Helical" evidence="2">
    <location>
        <begin position="82"/>
        <end position="105"/>
    </location>
</feature>
<keyword evidence="4" id="KW-1185">Reference proteome</keyword>
<reference evidence="3 4" key="1">
    <citation type="submission" date="2021-05" db="EMBL/GenBank/DDBJ databases">
        <title>Genome Assembly of Synthetic Allotetraploid Brassica napus Reveals Homoeologous Exchanges between Subgenomes.</title>
        <authorList>
            <person name="Davis J.T."/>
        </authorList>
    </citation>
    <scope>NUCLEOTIDE SEQUENCE [LARGE SCALE GENOMIC DNA]</scope>
    <source>
        <strain evidence="4">cv. Da-Ae</strain>
        <tissue evidence="3">Seedling</tissue>
    </source>
</reference>
<gene>
    <name evidence="3" type="ORF">HID58_042906</name>
</gene>
<protein>
    <submittedName>
        <fullName evidence="3">Uncharacterized protein</fullName>
    </submittedName>
</protein>
<keyword evidence="2" id="KW-0472">Membrane</keyword>
<feature type="non-terminal residue" evidence="3">
    <location>
        <position position="1"/>
    </location>
</feature>
<evidence type="ECO:0000313" key="3">
    <source>
        <dbReference type="EMBL" id="KAH0903403.1"/>
    </source>
</evidence>
<dbReference type="InterPro" id="IPR044955">
    <property type="entry name" value="CCMFC"/>
</dbReference>
<evidence type="ECO:0000313" key="4">
    <source>
        <dbReference type="Proteomes" id="UP000824890"/>
    </source>
</evidence>
<sequence>CEEFFVGGQAEVNRRPVGFARRLTHSSRSCIYSQHSHQTCRQERPRVQLRNRLVPSGLGQLLLGLSEAKLERIEQMVQLQNFFFFIIFMVVPCGTPALVLLKWFVSRDVPTGVPCSNCTIIPIPISSFPLLVYENHTLHGRSKKWSLARDRSAKRAWARRRKGQTLRPNRNEQRGNDKMRVEGFGPLAFPVPPELGGACVGGVPPEIGLEALALPRSLQLMAMAVGHDYYQKVPMKMNISHGGVCICMLGVLLSFAARKHPVLTTLRDTKARVTLVGEVALSIPNGQPGHERGGNGLPKKPAPGRGQHIMKGTALMLCWQSQLLRLRAEKSGRWDSGRGDWFFTGDKLASSQAYPRPDQSTNTKKIHFTQRLPLGSELHMGKERCCLQGLDHLHGPTSHSISDESLHADLLLINFPASYKNGKLEHFLHWWMKNRKHNNFWLTMFPEKRYFRERTSTAEVAIHTNLFMDLYASIGTGGFMLASLGGLPSLSRQLQKDKLRWNRESSMEFIIA</sequence>